<evidence type="ECO:0000256" key="5">
    <source>
        <dbReference type="ARBA" id="ARBA00022692"/>
    </source>
</evidence>
<feature type="transmembrane region" description="Helical" evidence="9">
    <location>
        <begin position="184"/>
        <end position="203"/>
    </location>
</feature>
<evidence type="ECO:0000256" key="8">
    <source>
        <dbReference type="ARBA" id="ARBA00035655"/>
    </source>
</evidence>
<feature type="transmembrane region" description="Helical" evidence="9">
    <location>
        <begin position="14"/>
        <end position="34"/>
    </location>
</feature>
<protein>
    <submittedName>
        <fullName evidence="10">YeeE/YedE family protein</fullName>
    </submittedName>
</protein>
<evidence type="ECO:0000256" key="2">
    <source>
        <dbReference type="ARBA" id="ARBA00022448"/>
    </source>
</evidence>
<keyword evidence="6 9" id="KW-1133">Transmembrane helix</keyword>
<keyword evidence="3" id="KW-1003">Cell membrane</keyword>
<evidence type="ECO:0000256" key="1">
    <source>
        <dbReference type="ARBA" id="ARBA00004429"/>
    </source>
</evidence>
<evidence type="ECO:0000313" key="11">
    <source>
        <dbReference type="Proteomes" id="UP001334732"/>
    </source>
</evidence>
<sequence>MTLTYENFASAQSFFLWSTFGIALIMGAVVNKTNFCTMGAVSDWVNMGDTGRLRAWGFAIAVAVLGVMGLEAAGLVDVTNTFPPYRQTSLPWLESLLGGLMFGIGMTLASGCGNKALIRIGGGNLKSIMVFVIIGVIAYFMVNPFPGSDKTLYSTLFYPWTRPAALSLATHQDLGSLLFGDKAATGRIVSGAVVGGLLLVWVFKSADFRGSFDNILGGLVVGLAVLAAWYVTSNVRINADGEMMSLQAYVQNWDFYSPADAVRPADAAPLSPQSFTFINPMGQALGYAAGKFNHTLLTFGVMALVGVLAGSLLWSLLSRSFRIEWFASFRDFVTHLVGAVLMGFGGVLGMGCTIGQGITGVSTLAVSSFIVLASIIAGAALTMKVQYYLMMRS</sequence>
<name>A0ABZ1CI86_9PROT</name>
<keyword evidence="7 9" id="KW-0472">Membrane</keyword>
<dbReference type="Pfam" id="PF04143">
    <property type="entry name" value="Sulf_transp"/>
    <property type="match status" value="1"/>
</dbReference>
<evidence type="ECO:0000256" key="3">
    <source>
        <dbReference type="ARBA" id="ARBA00022475"/>
    </source>
</evidence>
<feature type="transmembrane region" description="Helical" evidence="9">
    <location>
        <begin position="296"/>
        <end position="316"/>
    </location>
</feature>
<feature type="transmembrane region" description="Helical" evidence="9">
    <location>
        <begin position="215"/>
        <end position="232"/>
    </location>
</feature>
<gene>
    <name evidence="10" type="ORF">VA613_12025</name>
</gene>
<keyword evidence="5 9" id="KW-0812">Transmembrane</keyword>
<evidence type="ECO:0000256" key="4">
    <source>
        <dbReference type="ARBA" id="ARBA00022519"/>
    </source>
</evidence>
<accession>A0ABZ1CI86</accession>
<dbReference type="RefSeq" id="WP_324779255.1">
    <property type="nucleotide sequence ID" value="NZ_CP141769.1"/>
</dbReference>
<comment type="similarity">
    <text evidence="8">Belongs to the TsuA/YedE (TC 9.B.102) family.</text>
</comment>
<dbReference type="Proteomes" id="UP001334732">
    <property type="component" value="Chromosome"/>
</dbReference>
<dbReference type="PANTHER" id="PTHR30574:SF1">
    <property type="entry name" value="SULPHUR TRANSPORT DOMAIN-CONTAINING PROTEIN"/>
    <property type="match status" value="1"/>
</dbReference>
<dbReference type="EMBL" id="CP141769">
    <property type="protein sequence ID" value="WRS38723.1"/>
    <property type="molecule type" value="Genomic_DNA"/>
</dbReference>
<evidence type="ECO:0000256" key="9">
    <source>
        <dbReference type="SAM" id="Phobius"/>
    </source>
</evidence>
<feature type="transmembrane region" description="Helical" evidence="9">
    <location>
        <begin position="336"/>
        <end position="358"/>
    </location>
</feature>
<organism evidence="10 11">
    <name type="scientific">Thiobacillus sedimenti</name>
    <dbReference type="NCBI Taxonomy" id="3110231"/>
    <lineage>
        <taxon>Bacteria</taxon>
        <taxon>Pseudomonadati</taxon>
        <taxon>Pseudomonadota</taxon>
        <taxon>Betaproteobacteria</taxon>
        <taxon>Nitrosomonadales</taxon>
        <taxon>Thiobacillaceae</taxon>
        <taxon>Thiobacillus</taxon>
    </lineage>
</organism>
<feature type="transmembrane region" description="Helical" evidence="9">
    <location>
        <begin position="125"/>
        <end position="142"/>
    </location>
</feature>
<feature type="transmembrane region" description="Helical" evidence="9">
    <location>
        <begin position="55"/>
        <end position="76"/>
    </location>
</feature>
<feature type="transmembrane region" description="Helical" evidence="9">
    <location>
        <begin position="96"/>
        <end position="113"/>
    </location>
</feature>
<dbReference type="InterPro" id="IPR007272">
    <property type="entry name" value="Sulf_transp_TsuA/YedE"/>
</dbReference>
<dbReference type="PANTHER" id="PTHR30574">
    <property type="entry name" value="INNER MEMBRANE PROTEIN YEDE"/>
    <property type="match status" value="1"/>
</dbReference>
<evidence type="ECO:0000313" key="10">
    <source>
        <dbReference type="EMBL" id="WRS38723.1"/>
    </source>
</evidence>
<keyword evidence="2" id="KW-0813">Transport</keyword>
<keyword evidence="11" id="KW-1185">Reference proteome</keyword>
<keyword evidence="4" id="KW-0997">Cell inner membrane</keyword>
<proteinExistence type="inferred from homology"/>
<feature type="transmembrane region" description="Helical" evidence="9">
    <location>
        <begin position="364"/>
        <end position="383"/>
    </location>
</feature>
<reference evidence="10 11" key="1">
    <citation type="submission" date="2023-12" db="EMBL/GenBank/DDBJ databases">
        <title>Thiobacillus sedimentum sp. nov., a chemolithoautotrophic sulfur-oxidizing bacterium isolated from freshwater sediment.</title>
        <authorList>
            <person name="Luo J."/>
            <person name="Dai C."/>
        </authorList>
    </citation>
    <scope>NUCLEOTIDE SEQUENCE [LARGE SCALE GENOMIC DNA]</scope>
    <source>
        <strain evidence="10 11">SCUT-2</strain>
    </source>
</reference>
<evidence type="ECO:0000256" key="6">
    <source>
        <dbReference type="ARBA" id="ARBA00022989"/>
    </source>
</evidence>
<comment type="subcellular location">
    <subcellularLocation>
        <location evidence="1">Cell inner membrane</location>
        <topology evidence="1">Multi-pass membrane protein</topology>
    </subcellularLocation>
</comment>
<evidence type="ECO:0000256" key="7">
    <source>
        <dbReference type="ARBA" id="ARBA00023136"/>
    </source>
</evidence>